<organism evidence="11 12">
    <name type="scientific">Pantherophis guttatus</name>
    <name type="common">Corn snake</name>
    <name type="synonym">Elaphe guttata</name>
    <dbReference type="NCBI Taxonomy" id="94885"/>
    <lineage>
        <taxon>Eukaryota</taxon>
        <taxon>Metazoa</taxon>
        <taxon>Chordata</taxon>
        <taxon>Craniata</taxon>
        <taxon>Vertebrata</taxon>
        <taxon>Euteleostomi</taxon>
        <taxon>Lepidosauria</taxon>
        <taxon>Squamata</taxon>
        <taxon>Bifurcata</taxon>
        <taxon>Unidentata</taxon>
        <taxon>Episquamata</taxon>
        <taxon>Toxicofera</taxon>
        <taxon>Serpentes</taxon>
        <taxon>Colubroidea</taxon>
        <taxon>Colubridae</taxon>
        <taxon>Colubrinae</taxon>
        <taxon>Pantherophis</taxon>
    </lineage>
</organism>
<dbReference type="PANTHER" id="PTHR45655">
    <property type="entry name" value="GUANYLATE CYCLASE SOLUBLE SUBUNIT BETA-2"/>
    <property type="match status" value="1"/>
</dbReference>
<dbReference type="InterPro" id="IPR038158">
    <property type="entry name" value="H-NOX_domain_sf"/>
</dbReference>
<evidence type="ECO:0000256" key="9">
    <source>
        <dbReference type="SAM" id="Coils"/>
    </source>
</evidence>
<proteinExistence type="inferred from homology"/>
<protein>
    <recommendedName>
        <fullName evidence="2">guanylate cyclase</fullName>
        <ecNumber evidence="2">4.6.1.2</ecNumber>
    </recommendedName>
</protein>
<evidence type="ECO:0000256" key="4">
    <source>
        <dbReference type="ARBA" id="ARBA00022741"/>
    </source>
</evidence>
<dbReference type="InterPro" id="IPR011645">
    <property type="entry name" value="HNOB_dom_associated"/>
</dbReference>
<dbReference type="InterPro" id="IPR029787">
    <property type="entry name" value="Nucleotide_cyclase"/>
</dbReference>
<name>A0ABM3Z9J4_PANGU</name>
<dbReference type="SMART" id="SM00044">
    <property type="entry name" value="CYCc"/>
    <property type="match status" value="1"/>
</dbReference>
<dbReference type="InterPro" id="IPR011644">
    <property type="entry name" value="Heme_NO-bd"/>
</dbReference>
<dbReference type="InterPro" id="IPR042463">
    <property type="entry name" value="HNOB_dom_associated_sf"/>
</dbReference>
<evidence type="ECO:0000256" key="3">
    <source>
        <dbReference type="ARBA" id="ARBA00022490"/>
    </source>
</evidence>
<dbReference type="PROSITE" id="PS00452">
    <property type="entry name" value="GUANYLATE_CYCLASE_1"/>
    <property type="match status" value="1"/>
</dbReference>
<dbReference type="Pfam" id="PF07701">
    <property type="entry name" value="HNOBA"/>
    <property type="match status" value="1"/>
</dbReference>
<dbReference type="Proteomes" id="UP001652622">
    <property type="component" value="Unplaced"/>
</dbReference>
<keyword evidence="3" id="KW-0963">Cytoplasm</keyword>
<dbReference type="CDD" id="cd07302">
    <property type="entry name" value="CHD"/>
    <property type="match status" value="1"/>
</dbReference>
<reference evidence="12" key="1">
    <citation type="submission" date="2025-08" db="UniProtKB">
        <authorList>
            <consortium name="RefSeq"/>
        </authorList>
    </citation>
    <scope>IDENTIFICATION</scope>
    <source>
        <tissue evidence="12">Blood</tissue>
    </source>
</reference>
<accession>A0ABM3Z9J4</accession>
<comment type="subcellular location">
    <subcellularLocation>
        <location evidence="1">Cytoplasm</location>
    </subcellularLocation>
</comment>
<dbReference type="SUPFAM" id="SSF111126">
    <property type="entry name" value="Ligand-binding domain in the NO signalling and Golgi transport"/>
    <property type="match status" value="1"/>
</dbReference>
<evidence type="ECO:0000256" key="1">
    <source>
        <dbReference type="ARBA" id="ARBA00004496"/>
    </source>
</evidence>
<dbReference type="Pfam" id="PF00211">
    <property type="entry name" value="Guanylate_cyc"/>
    <property type="match status" value="1"/>
</dbReference>
<comment type="similarity">
    <text evidence="8">Belongs to the adenylyl cyclase class-4/guanylyl cyclase family.</text>
</comment>
<dbReference type="RefSeq" id="XP_060545049.1">
    <property type="nucleotide sequence ID" value="XM_060689066.1"/>
</dbReference>
<gene>
    <name evidence="12" type="primary">LOC117674506</name>
</gene>
<feature type="domain" description="Guanylate cyclase" evidence="10">
    <location>
        <begin position="484"/>
        <end position="612"/>
    </location>
</feature>
<dbReference type="InterPro" id="IPR001054">
    <property type="entry name" value="A/G_cyclase"/>
</dbReference>
<keyword evidence="4" id="KW-0547">Nucleotide-binding</keyword>
<keyword evidence="11" id="KW-1185">Reference proteome</keyword>
<dbReference type="InterPro" id="IPR024096">
    <property type="entry name" value="NO_sig/Golgi_transp_ligand-bd"/>
</dbReference>
<dbReference type="GeneID" id="117674506"/>
<dbReference type="Gene3D" id="3.30.450.260">
    <property type="entry name" value="Haem NO binding associated domain"/>
    <property type="match status" value="1"/>
</dbReference>
<keyword evidence="5" id="KW-0342">GTP-binding</keyword>
<evidence type="ECO:0000256" key="6">
    <source>
        <dbReference type="ARBA" id="ARBA00023239"/>
    </source>
</evidence>
<dbReference type="Pfam" id="PF07700">
    <property type="entry name" value="HNOB"/>
    <property type="match status" value="1"/>
</dbReference>
<dbReference type="Gene3D" id="6.10.250.780">
    <property type="match status" value="1"/>
</dbReference>
<evidence type="ECO:0000313" key="11">
    <source>
        <dbReference type="Proteomes" id="UP001652622"/>
    </source>
</evidence>
<sequence>MVFFAAADSLRLNYREPERKTARYGFINSCLKSLLVEKFGEETWEKLKTRVGTEDTFMTYTVYDDSLTVKLLKEACNMLKMPEEAVLKLFGQHFFNFCKASGYDKMLRTLGGNLMEFIENLDSLHSYLALSYQEMNAPSFRVERKDGIMLLHYYSDRKGLCHIVPGIIEAVARDFFDCEVSLEILEQNIEEERTGKKEHVVFFILQTNEIVKHNIKEQAISVCEDGSQEDKEQQDAVFQKGRGKIAEREVSCDVLRHTANSRAGNLLHTFEPLFPEWLWLDERTFCHAFPFHLVFDETLKIKQAGVNIQKFVPGLQINGTRLDEYFSIIHPQVTFAISSMKKFINSQFVLKIRREIMPNSLKKRPALKLRGQMIWMDCNRSMIYLCSPKLRSLDELEEQEMHLSDIAQHDPTRDLILFNQQRLAEIELSNQLERKKEELRILSKNLEIEKKKSETLLYAMLPKHVANQLKEGKKVEAGDFSCCTILFSDVVTFTNICSVCEPIQIVNMLNLMYSKFDRLTNIHGVYKVETIGDAYMVVGGVPVPIASHGERVANFALGMRIAAREVMNPITTRPIQIRIGIHTGPVLAGVVGEKMPRYCLFGDTVNTASRMESHGLPDKIHISSTTFKALPPQVFETAERGTIEVKGKGKMTTYFLKQNLSATEDEIMGRVEETFRNVHSNGNLLEAESCHGEQSQEEKESLFSKHLGDNHTPSAFCILF</sequence>
<evidence type="ECO:0000256" key="8">
    <source>
        <dbReference type="RuleBase" id="RU000405"/>
    </source>
</evidence>
<dbReference type="SUPFAM" id="SSF55073">
    <property type="entry name" value="Nucleotide cyclase"/>
    <property type="match status" value="1"/>
</dbReference>
<evidence type="ECO:0000256" key="7">
    <source>
        <dbReference type="ARBA" id="ARBA00023293"/>
    </source>
</evidence>
<keyword evidence="6 8" id="KW-0456">Lyase</keyword>
<dbReference type="Gene3D" id="3.90.1520.10">
    <property type="entry name" value="H-NOX domain"/>
    <property type="match status" value="1"/>
</dbReference>
<dbReference type="InterPro" id="IPR018297">
    <property type="entry name" value="A/G_cyclase_CS"/>
</dbReference>
<evidence type="ECO:0000256" key="5">
    <source>
        <dbReference type="ARBA" id="ARBA00023134"/>
    </source>
</evidence>
<keyword evidence="9" id="KW-0175">Coiled coil</keyword>
<evidence type="ECO:0000259" key="10">
    <source>
        <dbReference type="PROSITE" id="PS50125"/>
    </source>
</evidence>
<dbReference type="PROSITE" id="PS50125">
    <property type="entry name" value="GUANYLATE_CYCLASE_2"/>
    <property type="match status" value="1"/>
</dbReference>
<keyword evidence="7" id="KW-0141">cGMP biosynthesis</keyword>
<dbReference type="EC" id="4.6.1.2" evidence="2"/>
<evidence type="ECO:0000256" key="2">
    <source>
        <dbReference type="ARBA" id="ARBA00012202"/>
    </source>
</evidence>
<dbReference type="PANTHER" id="PTHR45655:SF17">
    <property type="entry name" value="GUANYLATE CYCLASE SOLUBLE SUBUNIT BETA-2"/>
    <property type="match status" value="1"/>
</dbReference>
<evidence type="ECO:0000313" key="12">
    <source>
        <dbReference type="RefSeq" id="XP_060545049.1"/>
    </source>
</evidence>
<feature type="coiled-coil region" evidence="9">
    <location>
        <begin position="425"/>
        <end position="456"/>
    </location>
</feature>
<dbReference type="Gene3D" id="3.30.70.1230">
    <property type="entry name" value="Nucleotide cyclase"/>
    <property type="match status" value="1"/>
</dbReference>